<evidence type="ECO:0000256" key="1">
    <source>
        <dbReference type="ARBA" id="ARBA00007205"/>
    </source>
</evidence>
<gene>
    <name evidence="4" type="ORF">LGLO00237_LOCUS3803</name>
</gene>
<dbReference type="Gene3D" id="2.60.40.150">
    <property type="entry name" value="C2 domain"/>
    <property type="match status" value="1"/>
</dbReference>
<organism evidence="4">
    <name type="scientific">Lotharella globosa</name>
    <dbReference type="NCBI Taxonomy" id="91324"/>
    <lineage>
        <taxon>Eukaryota</taxon>
        <taxon>Sar</taxon>
        <taxon>Rhizaria</taxon>
        <taxon>Cercozoa</taxon>
        <taxon>Chlorarachniophyceae</taxon>
        <taxon>Lotharella</taxon>
    </lineage>
</organism>
<dbReference type="InterPro" id="IPR036818">
    <property type="entry name" value="AIDA_N_sf"/>
</dbReference>
<dbReference type="Pfam" id="PF14186">
    <property type="entry name" value="Aida_C2"/>
    <property type="match status" value="1"/>
</dbReference>
<dbReference type="Pfam" id="PF08910">
    <property type="entry name" value="Aida_N"/>
    <property type="match status" value="1"/>
</dbReference>
<protein>
    <recommendedName>
        <fullName evidence="3">C2 Aida-type domain-containing protein</fullName>
    </recommendedName>
</protein>
<evidence type="ECO:0000259" key="3">
    <source>
        <dbReference type="PROSITE" id="PS51911"/>
    </source>
</evidence>
<dbReference type="InterPro" id="IPR025939">
    <property type="entry name" value="Aida_C"/>
</dbReference>
<dbReference type="EMBL" id="HBIV01005321">
    <property type="protein sequence ID" value="CAE0649686.1"/>
    <property type="molecule type" value="Transcribed_RNA"/>
</dbReference>
<name>A0A7S4DHA2_9EUKA</name>
<keyword evidence="2" id="KW-0217">Developmental protein</keyword>
<dbReference type="GO" id="GO:0035091">
    <property type="term" value="F:phosphatidylinositol binding"/>
    <property type="evidence" value="ECO:0007669"/>
    <property type="project" value="TreeGrafter"/>
</dbReference>
<dbReference type="PROSITE" id="PS51911">
    <property type="entry name" value="C2_AIDA"/>
    <property type="match status" value="1"/>
</dbReference>
<accession>A0A7S4DHA2</accession>
<evidence type="ECO:0000256" key="2">
    <source>
        <dbReference type="ARBA" id="ARBA00022473"/>
    </source>
</evidence>
<dbReference type="Gene3D" id="1.20.120.360">
    <property type="entry name" value="Axin interactor, dorsalization-associated protein, N-terminal domain"/>
    <property type="match status" value="1"/>
</dbReference>
<dbReference type="PANTHER" id="PTHR28654:SF1">
    <property type="entry name" value="AXIN INTERACTOR, DORSALIZATION-ASSOCIATED PROTEIN"/>
    <property type="match status" value="1"/>
</dbReference>
<dbReference type="AlphaFoldDB" id="A0A7S4DHA2"/>
<proteinExistence type="inferred from homology"/>
<sequence>MSKKHTAKKGWLRALKAAHEHDQWGQSIEATDGYTDVLKMLGNVDDLNLTVNEREIVAKSRAVVKERMEAITAGKGATTAKEVKGVVQAIEGLFTGKDVEVDIKVRSGVNIYADSKQNMITDFVENALLPPPRSVKPGSQTISIVIKSIGLKDAPTYIDPFITVSVVRNGKQIGPIQDTKKSHVVKDKHVKFEETVHIQTPLDEFTGGHSIFFEFKHYKPKKKKVSIRCFAFMEHDEILQAQKQKLTQLELYKKPTNFTKRNVNLFSIKQLYLNVKVVTHKH</sequence>
<comment type="similarity">
    <text evidence="1">Belongs to the AIDA family.</text>
</comment>
<dbReference type="InterPro" id="IPR023421">
    <property type="entry name" value="AIDA_N"/>
</dbReference>
<reference evidence="4" key="1">
    <citation type="submission" date="2021-01" db="EMBL/GenBank/DDBJ databases">
        <authorList>
            <person name="Corre E."/>
            <person name="Pelletier E."/>
            <person name="Niang G."/>
            <person name="Scheremetjew M."/>
            <person name="Finn R."/>
            <person name="Kale V."/>
            <person name="Holt S."/>
            <person name="Cochrane G."/>
            <person name="Meng A."/>
            <person name="Brown T."/>
            <person name="Cohen L."/>
        </authorList>
    </citation>
    <scope>NUCLEOTIDE SEQUENCE</scope>
    <source>
        <strain evidence="4">CCCM811</strain>
    </source>
</reference>
<evidence type="ECO:0000313" key="4">
    <source>
        <dbReference type="EMBL" id="CAE0649686.1"/>
    </source>
</evidence>
<dbReference type="InterPro" id="IPR035892">
    <property type="entry name" value="C2_domain_sf"/>
</dbReference>
<feature type="domain" description="C2 Aida-type" evidence="3">
    <location>
        <begin position="130"/>
        <end position="280"/>
    </location>
</feature>
<dbReference type="PANTHER" id="PTHR28654">
    <property type="entry name" value="AXIN INTERACTOR, DORSALIZATION-ASSOCIATED PROTEIN"/>
    <property type="match status" value="1"/>
</dbReference>
<dbReference type="GO" id="GO:0016020">
    <property type="term" value="C:membrane"/>
    <property type="evidence" value="ECO:0007669"/>
    <property type="project" value="TreeGrafter"/>
</dbReference>